<keyword evidence="2" id="KW-1185">Reference proteome</keyword>
<gene>
    <name evidence="1" type="ORF">GCM10008088_00770</name>
</gene>
<dbReference type="RefSeq" id="WP_027884756.1">
    <property type="nucleotide sequence ID" value="NZ_BMWY01000001.1"/>
</dbReference>
<dbReference type="Proteomes" id="UP000615593">
    <property type="component" value="Unassembled WGS sequence"/>
</dbReference>
<protein>
    <recommendedName>
        <fullName evidence="3">NlpE N-terminal domain-containing protein</fullName>
    </recommendedName>
</protein>
<dbReference type="PROSITE" id="PS51257">
    <property type="entry name" value="PROKAR_LIPOPROTEIN"/>
    <property type="match status" value="1"/>
</dbReference>
<evidence type="ECO:0000313" key="1">
    <source>
        <dbReference type="EMBL" id="GGZ43684.1"/>
    </source>
</evidence>
<sequence length="150" mass="17029">MKKLSILFIAVALLSSCKNEDKEEPVSAKENKTIEVEEKKKTVLEQFCYLAVVGEKEHIRDTSELSLQFTRDGIKGEYNWIPAEKDARKGTFKGEKVAKNTIKAKYIYMQEGQEQSKVMIIRMTENAAKVSLDPGSDFETTTKLKKVTCN</sequence>
<evidence type="ECO:0000313" key="2">
    <source>
        <dbReference type="Proteomes" id="UP000615593"/>
    </source>
</evidence>
<dbReference type="GeneID" id="94367715"/>
<evidence type="ECO:0008006" key="3">
    <source>
        <dbReference type="Google" id="ProtNLM"/>
    </source>
</evidence>
<proteinExistence type="predicted"/>
<accession>A0ABQ3BIQ1</accession>
<dbReference type="EMBL" id="BMWY01000001">
    <property type="protein sequence ID" value="GGZ43684.1"/>
    <property type="molecule type" value="Genomic_DNA"/>
</dbReference>
<name>A0ABQ3BIQ1_9FLAO</name>
<reference evidence="2" key="1">
    <citation type="journal article" date="2019" name="Int. J. Syst. Evol. Microbiol.">
        <title>The Global Catalogue of Microorganisms (GCM) 10K type strain sequencing project: providing services to taxonomists for standard genome sequencing and annotation.</title>
        <authorList>
            <consortium name="The Broad Institute Genomics Platform"/>
            <consortium name="The Broad Institute Genome Sequencing Center for Infectious Disease"/>
            <person name="Wu L."/>
            <person name="Ma J."/>
        </authorList>
    </citation>
    <scope>NUCLEOTIDE SEQUENCE [LARGE SCALE GENOMIC DNA]</scope>
    <source>
        <strain evidence="2">KCTC 12708</strain>
    </source>
</reference>
<comment type="caution">
    <text evidence="1">The sequence shown here is derived from an EMBL/GenBank/DDBJ whole genome shotgun (WGS) entry which is preliminary data.</text>
</comment>
<organism evidence="1 2">
    <name type="scientific">Mesonia mobilis</name>
    <dbReference type="NCBI Taxonomy" id="369791"/>
    <lineage>
        <taxon>Bacteria</taxon>
        <taxon>Pseudomonadati</taxon>
        <taxon>Bacteroidota</taxon>
        <taxon>Flavobacteriia</taxon>
        <taxon>Flavobacteriales</taxon>
        <taxon>Flavobacteriaceae</taxon>
        <taxon>Mesonia</taxon>
    </lineage>
</organism>